<keyword evidence="7 8" id="KW-0472">Membrane</keyword>
<comment type="subcellular location">
    <subcellularLocation>
        <location evidence="1 8">Cell inner membrane</location>
        <topology evidence="1 8">Single-pass membrane protein</topology>
    </subcellularLocation>
</comment>
<organism evidence="9 10">
    <name type="scientific">Cronobacter universalis NCTC 9529</name>
    <dbReference type="NCBI Taxonomy" id="1074000"/>
    <lineage>
        <taxon>Bacteria</taxon>
        <taxon>Pseudomonadati</taxon>
        <taxon>Pseudomonadota</taxon>
        <taxon>Gammaproteobacteria</taxon>
        <taxon>Enterobacterales</taxon>
        <taxon>Enterobacteriaceae</taxon>
        <taxon>Cronobacter</taxon>
    </lineage>
</organism>
<dbReference type="GO" id="GO:0005886">
    <property type="term" value="C:plasma membrane"/>
    <property type="evidence" value="ECO:0007669"/>
    <property type="project" value="UniProtKB-SubCell"/>
</dbReference>
<dbReference type="PROSITE" id="PS00556">
    <property type="entry name" value="HOK_GEF"/>
    <property type="match status" value="1"/>
</dbReference>
<dbReference type="KEGG" id="cui:AFK65_04625"/>
<keyword evidence="2" id="KW-1003">Cell membrane</keyword>
<evidence type="ECO:0000256" key="3">
    <source>
        <dbReference type="ARBA" id="ARBA00022519"/>
    </source>
</evidence>
<dbReference type="PRINTS" id="PR00281">
    <property type="entry name" value="HOKGEFTOXIC"/>
</dbReference>
<reference evidence="10" key="2">
    <citation type="submission" date="2015-09" db="EMBL/GenBank/DDBJ databases">
        <title>Cronobacter genome sequencing and assembly.</title>
        <authorList>
            <person name="Descombes P."/>
            <person name="Baert L."/>
            <person name="Ngom-Bru C."/>
            <person name="Barretto C."/>
        </authorList>
    </citation>
    <scope>NUCLEOTIDE SEQUENCE [LARGE SCALE GENOMIC DNA]</scope>
    <source>
        <strain evidence="10">NCTC 9529</strain>
    </source>
</reference>
<evidence type="ECO:0000256" key="7">
    <source>
        <dbReference type="ARBA" id="ARBA00023136"/>
    </source>
</evidence>
<keyword evidence="5 8" id="KW-0812">Transmembrane</keyword>
<evidence type="ECO:0000256" key="5">
    <source>
        <dbReference type="ARBA" id="ARBA00022692"/>
    </source>
</evidence>
<dbReference type="Proteomes" id="UP000061974">
    <property type="component" value="Chromosome"/>
</dbReference>
<evidence type="ECO:0000313" key="10">
    <source>
        <dbReference type="Proteomes" id="UP000061974"/>
    </source>
</evidence>
<proteinExistence type="inferred from homology"/>
<keyword evidence="3" id="KW-0997">Cell inner membrane</keyword>
<evidence type="ECO:0000256" key="2">
    <source>
        <dbReference type="ARBA" id="ARBA00022475"/>
    </source>
</evidence>
<evidence type="ECO:0000256" key="4">
    <source>
        <dbReference type="ARBA" id="ARBA00022649"/>
    </source>
</evidence>
<protein>
    <submittedName>
        <fullName evidence="9">Protein hokB</fullName>
    </submittedName>
</protein>
<feature type="transmembrane region" description="Helical" evidence="8">
    <location>
        <begin position="6"/>
        <end position="26"/>
    </location>
</feature>
<evidence type="ECO:0000313" key="9">
    <source>
        <dbReference type="EMBL" id="ALB53981.1"/>
    </source>
</evidence>
<dbReference type="Pfam" id="PF01848">
    <property type="entry name" value="HOK_GEF"/>
    <property type="match status" value="1"/>
</dbReference>
<comment type="similarity">
    <text evidence="8">Belongs to the hok/gef family.</text>
</comment>
<accession>A0AAC8VND2</accession>
<reference evidence="9 10" key="3">
    <citation type="journal article" date="2016" name="Genome Announc.">
        <title>Fully Closed Genome Sequences of Five Type Strains of the Genus Cronobacter and One Cronobacter sakazakii Strain.</title>
        <authorList>
            <person name="Moine D."/>
            <person name="Kassam M."/>
            <person name="Baert L."/>
            <person name="Tang Y."/>
            <person name="Barretto C."/>
            <person name="Ngom Bru C."/>
            <person name="Klijn A."/>
            <person name="Descombes P."/>
        </authorList>
    </citation>
    <scope>NUCLEOTIDE SEQUENCE [LARGE SCALE GENOMIC DNA]</scope>
    <source>
        <strain evidence="9 10">NCTC 9529</strain>
    </source>
</reference>
<reference evidence="10" key="1">
    <citation type="submission" date="2015-07" db="EMBL/GenBank/DDBJ databases">
        <authorList>
            <person name="Moine D."/>
            <person name="Kassam M."/>
        </authorList>
    </citation>
    <scope>NUCLEOTIDE SEQUENCE [LARGE SCALE GENOMIC DNA]</scope>
    <source>
        <strain evidence="10">NCTC 9529</strain>
    </source>
</reference>
<keyword evidence="6 8" id="KW-1133">Transmembrane helix</keyword>
<dbReference type="InterPro" id="IPR018084">
    <property type="entry name" value="Hok/gef_toxin_CS"/>
</dbReference>
<dbReference type="AlphaFoldDB" id="A0AAC8VND2"/>
<evidence type="ECO:0000256" key="8">
    <source>
        <dbReference type="RuleBase" id="RU221113"/>
    </source>
</evidence>
<evidence type="ECO:0000256" key="1">
    <source>
        <dbReference type="ARBA" id="ARBA00004377"/>
    </source>
</evidence>
<dbReference type="InterPro" id="IPR000021">
    <property type="entry name" value="Hok/gef_toxin"/>
</dbReference>
<keyword evidence="4" id="KW-1277">Toxin-antitoxin system</keyword>
<dbReference type="EMBL" id="CP012257">
    <property type="protein sequence ID" value="ALB53981.1"/>
    <property type="molecule type" value="Genomic_DNA"/>
</dbReference>
<name>A0AAC8VND2_9ENTR</name>
<sequence>MAMKDNTFIWCIIIVCVTVLVFTTLSRETLCELRLRGASMEVVASLACKSRE</sequence>
<gene>
    <name evidence="9" type="ORF">AFK65_04625</name>
</gene>
<evidence type="ECO:0000256" key="6">
    <source>
        <dbReference type="ARBA" id="ARBA00022989"/>
    </source>
</evidence>